<evidence type="ECO:0000256" key="1">
    <source>
        <dbReference type="ARBA" id="ARBA00004308"/>
    </source>
</evidence>
<dbReference type="PROSITE" id="PS51469">
    <property type="entry name" value="SUN"/>
    <property type="match status" value="1"/>
</dbReference>
<keyword evidence="4" id="KW-0472">Membrane</keyword>
<keyword evidence="2" id="KW-0812">Transmembrane</keyword>
<feature type="compositionally biased region" description="Low complexity" evidence="5">
    <location>
        <begin position="783"/>
        <end position="792"/>
    </location>
</feature>
<evidence type="ECO:0000313" key="8">
    <source>
        <dbReference type="EMBL" id="EZF52709.1"/>
    </source>
</evidence>
<protein>
    <recommendedName>
        <fullName evidence="7">SUN domain-containing protein</fullName>
    </recommendedName>
</protein>
<dbReference type="OrthoDB" id="434771at2759"/>
<dbReference type="FunFam" id="2.60.120.260:FF:000082">
    <property type="entry name" value="Sad1/UNC domain protein"/>
    <property type="match status" value="1"/>
</dbReference>
<feature type="compositionally biased region" description="Basic residues" evidence="5">
    <location>
        <begin position="177"/>
        <end position="193"/>
    </location>
</feature>
<dbReference type="Proteomes" id="UP000023758">
    <property type="component" value="Unassembled WGS sequence"/>
</dbReference>
<feature type="signal peptide" evidence="6">
    <location>
        <begin position="1"/>
        <end position="37"/>
    </location>
</feature>
<feature type="region of interest" description="Disordered" evidence="5">
    <location>
        <begin position="783"/>
        <end position="891"/>
    </location>
</feature>
<feature type="chain" id="PRO_5001508131" description="SUN domain-containing protein" evidence="6">
    <location>
        <begin position="38"/>
        <end position="918"/>
    </location>
</feature>
<evidence type="ECO:0000256" key="4">
    <source>
        <dbReference type="ARBA" id="ARBA00023136"/>
    </source>
</evidence>
<feature type="compositionally biased region" description="Acidic residues" evidence="5">
    <location>
        <begin position="449"/>
        <end position="460"/>
    </location>
</feature>
<accession>A0A022W359</accession>
<organism evidence="8">
    <name type="scientific">Trichophyton rubrum CBS 288.86</name>
    <dbReference type="NCBI Taxonomy" id="1215330"/>
    <lineage>
        <taxon>Eukaryota</taxon>
        <taxon>Fungi</taxon>
        <taxon>Dikarya</taxon>
        <taxon>Ascomycota</taxon>
        <taxon>Pezizomycotina</taxon>
        <taxon>Eurotiomycetes</taxon>
        <taxon>Eurotiomycetidae</taxon>
        <taxon>Onygenales</taxon>
        <taxon>Arthrodermataceae</taxon>
        <taxon>Trichophyton</taxon>
    </lineage>
</organism>
<dbReference type="AlphaFoldDB" id="A0A022W359"/>
<feature type="compositionally biased region" description="Low complexity" evidence="5">
    <location>
        <begin position="841"/>
        <end position="857"/>
    </location>
</feature>
<feature type="compositionally biased region" description="Low complexity" evidence="5">
    <location>
        <begin position="87"/>
        <end position="100"/>
    </location>
</feature>
<feature type="domain" description="SUN" evidence="7">
    <location>
        <begin position="259"/>
        <end position="435"/>
    </location>
</feature>
<dbReference type="GO" id="GO:0034975">
    <property type="term" value="P:protein folding in endoplasmic reticulum"/>
    <property type="evidence" value="ECO:0007669"/>
    <property type="project" value="TreeGrafter"/>
</dbReference>
<gene>
    <name evidence="8" type="ORF">H103_04265</name>
</gene>
<feature type="compositionally biased region" description="Low complexity" evidence="5">
    <location>
        <begin position="126"/>
        <end position="141"/>
    </location>
</feature>
<evidence type="ECO:0000256" key="5">
    <source>
        <dbReference type="SAM" id="MobiDB-lite"/>
    </source>
</evidence>
<feature type="region of interest" description="Disordered" evidence="5">
    <location>
        <begin position="87"/>
        <end position="151"/>
    </location>
</feature>
<dbReference type="EMBL" id="KK207843">
    <property type="protein sequence ID" value="EZF52709.1"/>
    <property type="molecule type" value="Genomic_DNA"/>
</dbReference>
<dbReference type="PANTHER" id="PTHR12953:SF0">
    <property type="entry name" value="SUN DOMAIN-CONTAINING OSSIFICATION FACTOR"/>
    <property type="match status" value="1"/>
</dbReference>
<name>A0A022W359_TRIRU</name>
<evidence type="ECO:0000256" key="3">
    <source>
        <dbReference type="ARBA" id="ARBA00022989"/>
    </source>
</evidence>
<sequence length="918" mass="101332">MDGHLSPHGLKHLRTDRITSAFLTFLAVCSAPGPAAAESVDSSRLMAVDKSNTICQAHVSNDLGAEYIRYPICLETRWNAAASAPAAASATTGGEGPSTTRSASGIYAESKDTSGSVTVPVPDTASSDSSISKESGSSGNGDDADVESPLDNSNFLSFEEWKNQNLAKAGQSAETMRRHRQDKGQQARRRHTRSPQMNDPLDGLGEESEIDLEFGGFSTDESGVASWERKDGGKASPDNIDSVTAPGGAVVGGKEDKHPSQPIFELDGQDAENVPRKGIGRRKHAGTTCKERFNYASFDCAATVLKTNPQCTGSSAVLNENKDSYMLNECRAKDKFLIMELCDDILVDTVVLANYEFFSSIFRSFRVSVSDRYPIKADKWRVLGTYEAANARQVQAFAVENPLIWARYLKIDFLSHYGNEFYCPVSLVRVHGTTMMEEYKNDGEAARADEEEDANAQEEAEQQRQQEEQQQQLEQKEADVVVHPDVSIPEVVINDQMVPLSNLSDRELDELRCFVERNETESILLGLVSSKMCAIQERAAHIASQPVTTTRVKDETAAPASGSITSTNTPEQIRSVSSTRTPTASDREETRRSSTGSSIAANGSHTEPTRMNSATYSPSPASPPPNPSTQESFFKSVNKRLQMLESNSTLSLLYIEEQSRILRDAFNKVEKRQLAKTSTFLENLNSTVLQELKEFRQQYDHLWHSVFIEFEQQRQQYHREVYSVASQLGVLADELVFQKRVAVIQSIFVLVCFGLVLFSRSSGTPYLEFPRNIVTRTRSFRSSSVTYGSPAPSASPSPPPMSRMGSSILSRSEADDDHLHHNHSRHHRSLSEQTDYEVGNPTFTYSPPTPTSRTTTPERTRKLRFSLEPRSGLAASATGSPATMSDPELSLRKRPIKSVEVKHEFESDAEQAEGDSFT</sequence>
<evidence type="ECO:0000259" key="7">
    <source>
        <dbReference type="PROSITE" id="PS51469"/>
    </source>
</evidence>
<comment type="subcellular location">
    <subcellularLocation>
        <location evidence="1">Endomembrane system</location>
    </subcellularLocation>
</comment>
<keyword evidence="3" id="KW-1133">Transmembrane helix</keyword>
<feature type="region of interest" description="Disordered" evidence="5">
    <location>
        <begin position="165"/>
        <end position="265"/>
    </location>
</feature>
<evidence type="ECO:0000256" key="6">
    <source>
        <dbReference type="SAM" id="SignalP"/>
    </source>
</evidence>
<keyword evidence="6" id="KW-0732">Signal</keyword>
<reference evidence="8" key="1">
    <citation type="submission" date="2014-02" db="EMBL/GenBank/DDBJ databases">
        <title>The Genome Sequence of Trichophyton rubrum (morphotype fischeri) CBS 288.86.</title>
        <authorList>
            <consortium name="The Broad Institute Genomics Platform"/>
            <person name="Cuomo C.A."/>
            <person name="White T.C."/>
            <person name="Graser Y."/>
            <person name="Martinez-Rossi N."/>
            <person name="Heitman J."/>
            <person name="Young S.K."/>
            <person name="Zeng Q."/>
            <person name="Gargeya S."/>
            <person name="Abouelleil A."/>
            <person name="Alvarado L."/>
            <person name="Chapman S.B."/>
            <person name="Gainer-Dewar J."/>
            <person name="Goldberg J."/>
            <person name="Griggs A."/>
            <person name="Gujja S."/>
            <person name="Hansen M."/>
            <person name="Howarth C."/>
            <person name="Imamovic A."/>
            <person name="Larimer J."/>
            <person name="Martinez D."/>
            <person name="Murphy C."/>
            <person name="Pearson M.D."/>
            <person name="Persinoti G."/>
            <person name="Poon T."/>
            <person name="Priest M."/>
            <person name="Roberts A.D."/>
            <person name="Saif S."/>
            <person name="Shea T.D."/>
            <person name="Sykes S.N."/>
            <person name="Wortman J."/>
            <person name="Nusbaum C."/>
            <person name="Birren B."/>
        </authorList>
    </citation>
    <scope>NUCLEOTIDE SEQUENCE [LARGE SCALE GENOMIC DNA]</scope>
    <source>
        <strain evidence="8">CBS 288.86</strain>
    </source>
</reference>
<dbReference type="HOGENOM" id="CLU_006633_0_1_1"/>
<proteinExistence type="predicted"/>
<feature type="compositionally biased region" description="Polar residues" evidence="5">
    <location>
        <begin position="599"/>
        <end position="611"/>
    </location>
</feature>
<evidence type="ECO:0000256" key="2">
    <source>
        <dbReference type="ARBA" id="ARBA00022692"/>
    </source>
</evidence>
<dbReference type="GO" id="GO:0005737">
    <property type="term" value="C:cytoplasm"/>
    <property type="evidence" value="ECO:0007669"/>
    <property type="project" value="TreeGrafter"/>
</dbReference>
<dbReference type="Gene3D" id="2.60.120.260">
    <property type="entry name" value="Galactose-binding domain-like"/>
    <property type="match status" value="1"/>
</dbReference>
<dbReference type="GO" id="GO:0016020">
    <property type="term" value="C:membrane"/>
    <property type="evidence" value="ECO:0007669"/>
    <property type="project" value="InterPro"/>
</dbReference>
<feature type="region of interest" description="Disordered" evidence="5">
    <location>
        <begin position="443"/>
        <end position="477"/>
    </location>
</feature>
<dbReference type="GO" id="GO:0012505">
    <property type="term" value="C:endomembrane system"/>
    <property type="evidence" value="ECO:0007669"/>
    <property type="project" value="UniProtKB-SubCell"/>
</dbReference>
<feature type="compositionally biased region" description="Polar residues" evidence="5">
    <location>
        <begin position="562"/>
        <end position="582"/>
    </location>
</feature>
<feature type="region of interest" description="Disordered" evidence="5">
    <location>
        <begin position="546"/>
        <end position="632"/>
    </location>
</feature>
<dbReference type="InterPro" id="IPR012919">
    <property type="entry name" value="SUN_dom"/>
</dbReference>
<dbReference type="PANTHER" id="PTHR12953">
    <property type="entry name" value="MEMBRANE PROTEIN CH1 RELATED"/>
    <property type="match status" value="1"/>
</dbReference>
<dbReference type="Pfam" id="PF07738">
    <property type="entry name" value="Sad1_UNC"/>
    <property type="match status" value="1"/>
</dbReference>
<dbReference type="InterPro" id="IPR045120">
    <property type="entry name" value="Suco/Slp1-like"/>
</dbReference>